<dbReference type="EMBL" id="FOVE01000003">
    <property type="protein sequence ID" value="SFN12461.1"/>
    <property type="molecule type" value="Genomic_DNA"/>
</dbReference>
<keyword evidence="1" id="KW-1133">Transmembrane helix</keyword>
<name>A0A1I4WFA8_9NEIS</name>
<evidence type="ECO:0000313" key="4">
    <source>
        <dbReference type="Proteomes" id="UP000242869"/>
    </source>
</evidence>
<feature type="domain" description="Anti sigma-E protein RseA N-terminal" evidence="2">
    <location>
        <begin position="2"/>
        <end position="75"/>
    </location>
</feature>
<dbReference type="InterPro" id="IPR036147">
    <property type="entry name" value="Anti-sigma_E_RseA_N_sf"/>
</dbReference>
<evidence type="ECO:0000259" key="2">
    <source>
        <dbReference type="Pfam" id="PF03872"/>
    </source>
</evidence>
<sequence>MKEKLSALMDGELDPREVEEVLVSLRQDRTLLQEWASWQAGRDILKGEGVAQAGFVERFSRRLEAEPVVIAPRRIRVLRRLAVPVTVAASVAFVGIAVWQYYGGSIEPVTANQMAAETEAVLHDYLAAHRQSEGNPFVERGVQKAQFQVAGQR</sequence>
<accession>A0A1I4WFA8</accession>
<dbReference type="PANTHER" id="PTHR38104">
    <property type="match status" value="1"/>
</dbReference>
<dbReference type="GO" id="GO:0016989">
    <property type="term" value="F:sigma factor antagonist activity"/>
    <property type="evidence" value="ECO:0007669"/>
    <property type="project" value="InterPro"/>
</dbReference>
<organism evidence="3 4">
    <name type="scientific">Formivibrio citricus</name>
    <dbReference type="NCBI Taxonomy" id="83765"/>
    <lineage>
        <taxon>Bacteria</taxon>
        <taxon>Pseudomonadati</taxon>
        <taxon>Pseudomonadota</taxon>
        <taxon>Betaproteobacteria</taxon>
        <taxon>Neisseriales</taxon>
        <taxon>Chitinibacteraceae</taxon>
        <taxon>Formivibrio</taxon>
    </lineage>
</organism>
<dbReference type="InterPro" id="IPR052383">
    <property type="entry name" value="Anti-sigma-E_RseA-like"/>
</dbReference>
<dbReference type="Proteomes" id="UP000242869">
    <property type="component" value="Unassembled WGS sequence"/>
</dbReference>
<keyword evidence="1" id="KW-0472">Membrane</keyword>
<proteinExistence type="predicted"/>
<keyword evidence="1" id="KW-0812">Transmembrane</keyword>
<evidence type="ECO:0000256" key="1">
    <source>
        <dbReference type="SAM" id="Phobius"/>
    </source>
</evidence>
<dbReference type="Gene3D" id="1.10.10.880">
    <property type="entry name" value="Anti sigma-E protein RseA, N-terminal domain"/>
    <property type="match status" value="1"/>
</dbReference>
<dbReference type="OrthoDB" id="8561243at2"/>
<protein>
    <submittedName>
        <fullName evidence="3">Sigma-E factor negative regulatory protein RseA</fullName>
    </submittedName>
</protein>
<gene>
    <name evidence="3" type="ORF">SAMN05660284_00590</name>
</gene>
<dbReference type="CDD" id="cd16328">
    <property type="entry name" value="RseA_N"/>
    <property type="match status" value="1"/>
</dbReference>
<dbReference type="InterPro" id="IPR005572">
    <property type="entry name" value="Anti-sigma_E_RseA_N"/>
</dbReference>
<dbReference type="PANTHER" id="PTHR38104:SF1">
    <property type="entry name" value="ANTI-SIGMA-E FACTOR RSEA"/>
    <property type="match status" value="1"/>
</dbReference>
<evidence type="ECO:0000313" key="3">
    <source>
        <dbReference type="EMBL" id="SFN12461.1"/>
    </source>
</evidence>
<reference evidence="4" key="1">
    <citation type="submission" date="2016-10" db="EMBL/GenBank/DDBJ databases">
        <authorList>
            <person name="Varghese N."/>
            <person name="Submissions S."/>
        </authorList>
    </citation>
    <scope>NUCLEOTIDE SEQUENCE [LARGE SCALE GENOMIC DNA]</scope>
    <source>
        <strain evidence="4">DSM 6150</strain>
    </source>
</reference>
<feature type="transmembrane region" description="Helical" evidence="1">
    <location>
        <begin position="81"/>
        <end position="102"/>
    </location>
</feature>
<dbReference type="STRING" id="83765.SAMN05660284_00590"/>
<keyword evidence="4" id="KW-1185">Reference proteome</keyword>
<dbReference type="AlphaFoldDB" id="A0A1I4WFA8"/>
<dbReference type="Pfam" id="PF03872">
    <property type="entry name" value="RseA_N"/>
    <property type="match status" value="1"/>
</dbReference>
<dbReference type="RefSeq" id="WP_143085955.1">
    <property type="nucleotide sequence ID" value="NZ_FOVE01000003.1"/>
</dbReference>
<dbReference type="SUPFAM" id="SSF89069">
    <property type="entry name" value="N-terminal, cytoplasmic domain of anti-sigmaE factor RseA"/>
    <property type="match status" value="1"/>
</dbReference>